<comment type="caution">
    <text evidence="2">The sequence shown here is derived from an EMBL/GenBank/DDBJ whole genome shotgun (WGS) entry which is preliminary data.</text>
</comment>
<evidence type="ECO:0008006" key="4">
    <source>
        <dbReference type="Google" id="ProtNLM"/>
    </source>
</evidence>
<evidence type="ECO:0000256" key="1">
    <source>
        <dbReference type="SAM" id="MobiDB-lite"/>
    </source>
</evidence>
<gene>
    <name evidence="2" type="ORF">LENED_012103</name>
</gene>
<dbReference type="AlphaFoldDB" id="A0A1Q3ERQ9"/>
<dbReference type="Proteomes" id="UP000188533">
    <property type="component" value="Unassembled WGS sequence"/>
</dbReference>
<reference evidence="2 3" key="2">
    <citation type="submission" date="2017-02" db="EMBL/GenBank/DDBJ databases">
        <title>A genome survey and senescence transcriptome analysis in Lentinula edodes.</title>
        <authorList>
            <person name="Sakamoto Y."/>
            <person name="Nakade K."/>
            <person name="Sato S."/>
            <person name="Yoshida Y."/>
            <person name="Miyazaki K."/>
            <person name="Natsume S."/>
            <person name="Konno N."/>
        </authorList>
    </citation>
    <scope>NUCLEOTIDE SEQUENCE [LARGE SCALE GENOMIC DNA]</scope>
    <source>
        <strain evidence="2 3">NBRC 111202</strain>
    </source>
</reference>
<reference evidence="2 3" key="1">
    <citation type="submission" date="2016-08" db="EMBL/GenBank/DDBJ databases">
        <authorList>
            <consortium name="Lentinula edodes genome sequencing consortium"/>
            <person name="Sakamoto Y."/>
            <person name="Nakade K."/>
            <person name="Sato S."/>
            <person name="Yoshida Y."/>
            <person name="Miyazaki K."/>
            <person name="Natsume S."/>
            <person name="Konno N."/>
        </authorList>
    </citation>
    <scope>NUCLEOTIDE SEQUENCE [LARGE SCALE GENOMIC DNA]</scope>
    <source>
        <strain evidence="2 3">NBRC 111202</strain>
    </source>
</reference>
<sequence>MKPSKRLKVSRAVVMSTSSLSGNGRSRAQLKVYRPGDLRRIKEQRATEEVRVLNVQPVDEDENEFDSSMNIPTVMSHAGGETVEEELGNDDWEECADIYQELLDGCRQIYRVDGRKRRDRTERAYHHWTPQFDGMVDAYMSWCLNEEQGSPVPEEIDGVTSISVTVVDAFGTSKRRIPLTGDQYQSASMVRAGFFPSSPLRHHHAFSTRTLHLFHDLFCRCPRLSIQPFIKAICDVQGFPFRPYLMQQFSAAYDAYLEVKARVRKLVAQALGRDSPDWRIMHTCPCCQNGLKEDVTLDIRMMVAMDGNDSLKRVERRKEAADDSPAEVAGSGVVERVDPRKAGGDYFLSRAAVDEWAEENWKNVAPWVPEGDFREWVWKTGRCEEKWHNASDKNTGKSWAKFDENGIFLLICRHGLVLSLADMVKSGERAKYSLATMHHFLDTEKRLRMSNGEEGPPNGKLCFAYDVGCTNSKTVYRSPLAPLAKYMGYLPVVGTMHGYAHERACQLNFLLLYQTGAGLEDGETCEQYFSKSNALASAIRHASVFHRRQMITEYAYHTDNFETYGNLSKFLRNHYKQALEILGTAESLKMRMRNAGIDDARIVFKWLEEEAVYLQNLSKEPLAETLQMEYYGKLVALKECQAVLKEARHAWLSYRPGERDQTAALERTQRHAQENERKILADVHALESKLDVRVRWTEGSKEWDEAGALVMGAKYRRALDKLEGLLVSRIFELSRLNISGTGYKMRKHLASALKKRSKSIQNAIAEYNAVATKMKPPRRQVDWEEVVEYAFLSEFDILRDTREDIRKRPWAVPANRVIMTQFFKVIGAEDELACVHQEIQRLITNMQQESKELILKEEYLMPTNPTLALQIRRFRQERGRFHKIHRKRLLSITKLPGFDWSTNIKYFFPGTSVERTSNDRDPLTEELKADGGVEEDHGDDDDDDDDDDEEDLILRVDAFLSVAEDVLEG</sequence>
<dbReference type="PANTHER" id="PTHR33096:SF1">
    <property type="entry name" value="CXC1-LIKE CYSTEINE CLUSTER ASSOCIATED WITH KDZ TRANSPOSASES DOMAIN-CONTAINING PROTEIN"/>
    <property type="match status" value="1"/>
</dbReference>
<evidence type="ECO:0000313" key="3">
    <source>
        <dbReference type="Proteomes" id="UP000188533"/>
    </source>
</evidence>
<accession>A0A1Q3ERQ9</accession>
<keyword evidence="3" id="KW-1185">Reference proteome</keyword>
<dbReference type="STRING" id="5353.A0A1Q3ERQ9"/>
<evidence type="ECO:0000313" key="2">
    <source>
        <dbReference type="EMBL" id="GAW09891.1"/>
    </source>
</evidence>
<proteinExistence type="predicted"/>
<feature type="region of interest" description="Disordered" evidence="1">
    <location>
        <begin position="915"/>
        <end position="948"/>
    </location>
</feature>
<dbReference type="EMBL" id="BDGU01001410">
    <property type="protein sequence ID" value="GAW09891.1"/>
    <property type="molecule type" value="Genomic_DNA"/>
</dbReference>
<dbReference type="PANTHER" id="PTHR33096">
    <property type="entry name" value="CXC2 DOMAIN-CONTAINING PROTEIN"/>
    <property type="match status" value="1"/>
</dbReference>
<protein>
    <recommendedName>
        <fullName evidence="4">CxC2-like cysteine cluster KDZ transposase-associated domain-containing protein</fullName>
    </recommendedName>
</protein>
<organism evidence="2 3">
    <name type="scientific">Lentinula edodes</name>
    <name type="common">Shiitake mushroom</name>
    <name type="synonym">Lentinus edodes</name>
    <dbReference type="NCBI Taxonomy" id="5353"/>
    <lineage>
        <taxon>Eukaryota</taxon>
        <taxon>Fungi</taxon>
        <taxon>Dikarya</taxon>
        <taxon>Basidiomycota</taxon>
        <taxon>Agaricomycotina</taxon>
        <taxon>Agaricomycetes</taxon>
        <taxon>Agaricomycetidae</taxon>
        <taxon>Agaricales</taxon>
        <taxon>Marasmiineae</taxon>
        <taxon>Omphalotaceae</taxon>
        <taxon>Lentinula</taxon>
    </lineage>
</organism>
<dbReference type="InterPro" id="IPR040521">
    <property type="entry name" value="KDZ"/>
</dbReference>
<dbReference type="Pfam" id="PF18758">
    <property type="entry name" value="KDZ"/>
    <property type="match status" value="1"/>
</dbReference>
<feature type="compositionally biased region" description="Basic and acidic residues" evidence="1">
    <location>
        <begin position="916"/>
        <end position="935"/>
    </location>
</feature>
<feature type="compositionally biased region" description="Acidic residues" evidence="1">
    <location>
        <begin position="936"/>
        <end position="948"/>
    </location>
</feature>
<name>A0A1Q3ERQ9_LENED</name>